<evidence type="ECO:0000259" key="17">
    <source>
        <dbReference type="PROSITE" id="PS50853"/>
    </source>
</evidence>
<comment type="caution">
    <text evidence="18">The sequence shown here is derived from an EMBL/GenBank/DDBJ whole genome shotgun (WGS) entry which is preliminary data.</text>
</comment>
<evidence type="ECO:0000256" key="4">
    <source>
        <dbReference type="ARBA" id="ARBA00022512"/>
    </source>
</evidence>
<dbReference type="InterPro" id="IPR005087">
    <property type="entry name" value="CBM11"/>
</dbReference>
<comment type="catalytic activity">
    <reaction evidence="1">
        <text>Hydrolysis of terminal, non-reducing beta-D-glucosyl residues with release of beta-D-glucose.</text>
        <dbReference type="EC" id="3.2.1.21"/>
    </reaction>
</comment>
<keyword evidence="19" id="KW-1185">Reference proteome</keyword>
<evidence type="ECO:0000256" key="3">
    <source>
        <dbReference type="ARBA" id="ARBA00012744"/>
    </source>
</evidence>
<evidence type="ECO:0000256" key="5">
    <source>
        <dbReference type="ARBA" id="ARBA00022525"/>
    </source>
</evidence>
<dbReference type="SUPFAM" id="SSF51445">
    <property type="entry name" value="(Trans)glycosidases"/>
    <property type="match status" value="1"/>
</dbReference>
<feature type="chain" id="PRO_5047421230" description="beta-glucosidase" evidence="14">
    <location>
        <begin position="33"/>
        <end position="1610"/>
    </location>
</feature>
<keyword evidence="7 11" id="KW-0378">Hydrolase</keyword>
<dbReference type="SUPFAM" id="SSF49785">
    <property type="entry name" value="Galactose-binding domain-like"/>
    <property type="match status" value="3"/>
</dbReference>
<feature type="compositionally biased region" description="Pro residues" evidence="12">
    <location>
        <begin position="1529"/>
        <end position="1565"/>
    </location>
</feature>
<evidence type="ECO:0000259" key="15">
    <source>
        <dbReference type="PROSITE" id="PS50022"/>
    </source>
</evidence>
<evidence type="ECO:0000256" key="11">
    <source>
        <dbReference type="RuleBase" id="RU361161"/>
    </source>
</evidence>
<keyword evidence="8" id="KW-0572">Peptidoglycan-anchor</keyword>
<evidence type="ECO:0000259" key="16">
    <source>
        <dbReference type="PROSITE" id="PS50847"/>
    </source>
</evidence>
<dbReference type="Gene3D" id="2.60.40.10">
    <property type="entry name" value="Immunoglobulins"/>
    <property type="match status" value="1"/>
</dbReference>
<evidence type="ECO:0000256" key="6">
    <source>
        <dbReference type="ARBA" id="ARBA00022729"/>
    </source>
</evidence>
<dbReference type="InterPro" id="IPR001764">
    <property type="entry name" value="Glyco_hydro_3_N"/>
</dbReference>
<dbReference type="InterPro" id="IPR002772">
    <property type="entry name" value="Glyco_hydro_3_C"/>
</dbReference>
<feature type="region of interest" description="Disordered" evidence="12">
    <location>
        <begin position="1514"/>
        <end position="1583"/>
    </location>
</feature>
<feature type="compositionally biased region" description="Polar residues" evidence="12">
    <location>
        <begin position="55"/>
        <end position="64"/>
    </location>
</feature>
<dbReference type="InterPro" id="IPR036116">
    <property type="entry name" value="FN3_sf"/>
</dbReference>
<dbReference type="EMBL" id="JBHSGF010000001">
    <property type="protein sequence ID" value="MFC4553802.1"/>
    <property type="molecule type" value="Genomic_DNA"/>
</dbReference>
<comment type="similarity">
    <text evidence="2 11">Belongs to the glycosyl hydrolase 3 family.</text>
</comment>
<dbReference type="InterPro" id="IPR019931">
    <property type="entry name" value="LPXTG_anchor"/>
</dbReference>
<dbReference type="SUPFAM" id="SSF141072">
    <property type="entry name" value="CalX-like"/>
    <property type="match status" value="1"/>
</dbReference>
<dbReference type="InterPro" id="IPR017853">
    <property type="entry name" value="GH"/>
</dbReference>
<dbReference type="InterPro" id="IPR000421">
    <property type="entry name" value="FA58C"/>
</dbReference>
<evidence type="ECO:0000256" key="1">
    <source>
        <dbReference type="ARBA" id="ARBA00000448"/>
    </source>
</evidence>
<feature type="transmembrane region" description="Helical" evidence="13">
    <location>
        <begin position="1583"/>
        <end position="1603"/>
    </location>
</feature>
<feature type="domain" description="Fibronectin type-III" evidence="17">
    <location>
        <begin position="1430"/>
        <end position="1524"/>
    </location>
</feature>
<evidence type="ECO:0000313" key="19">
    <source>
        <dbReference type="Proteomes" id="UP001595955"/>
    </source>
</evidence>
<sequence>MSPAVPVRRSSLAVAVLAVVALLASMFSGLLAAPAGAAVRPGDLAAARPATASASQVTPAPNNTADDDCLGDGCQPAAAVDGDDATRWASGNGPDADVEHTAWLAVDLGAPSTVRHIEVLWEAAHAVRYTVDISADGQAWTTVSTQDRPTTSPSQGDRRDVITLAEPVQATHVRITALERRSAWSWAGETPHWFGYSVRSLEVFADVPAPAPEQPEEPEVPEGPANPVPDTGEGASEVLLDFDGDTLPQHLFAWGDGPANTPGLSLVADADRPGAEPGNSALRAQLAAHTSWGGFSYDLPAAQDWSDHGGFAFWFRGAGSGEELQFEVKFGGTSAGSAGMYEAFFVDDSTQWQRIAVPFSALELKGSGGAGEAPDTSVAWGFAVTLNDAPATYDYAFDDVALFEQVALLEDFEGDSPLTEAGPTGIYPWNYQGQNPELSVAEIAGGNHVLRGDYASVGGRGYNHIVDAAQDWSGFEGIRFLWDSAGASGNSPTAPPTFAIELKLGGVTADSSGLWTTTITPPSGGGLQQVVIPFSQLVWRADYQPPGAVPSDEPPLYHAWGYAVTLPVGVSGSFYADDVELYGSARTTTGVDVTATPVVAVDGGQTAEVVFTLTTPDGEALVDDVTVAYSTVGGTAEAGTHYTPLDGATLTFAAGTASGATQTVPVTTLAGTEAGGDVARTIEGTVEVEGAELAGAAPVVAINAYGMAYLDDSLSAEERAADLVARMDLAEKVGQMAQAERASIVGDPSQIADLALGSILSGGGSTPTPNTPEAWADMIDGFQRWTRATPHQIPLIYGVDAVHGHNNLPDATIFPHNIGLGAGRDPEIARQAAEATATEVRATGVPWTFAPCLCVTRDERWGRSYESFGEDPGLVSSMTTVVDGLQGTDADMTAPNEVLATIKHWVGDGATSYVPSPGNGYKIDQGVAEITEAELREIHIAPYIPAIERGAGSVMPSYSSVDFPDDDEGPIKMHGHDYLNNEVLRGELGFDGFTISDYNGIDQLPGSYADQVRESVNASVDMAMEPGDYAAFISTLTDEVEAERVTAERIDEAVTRILEAKFRLGLFEDPYADRTNIDTVGSAEHRAVAREAAAKSQVLLANDGLLPLAPEGSIYVAGSNADDVGNQAGGWTVSWQGMSGDILAGATSILDGITEVAPEAAVTFSEDASAPTAGHDVGIVVVGETPYAEGQGDVGVGGNDLELSAADRAAVENVCAAMECVVLVVSGRPQIVTDLVDDVDALVASWLPGSEGGGVADVLFGERPFTGRLPVSWPTAADAVPVNVGDEDYAPLYGFGWGLRTDSPQERLVSLLESMPVDHPAASAVAALALAPVWAEDGTPTGDPALAFDLLLTAAEDLTGTDDATRAMADTLVSLARDLAQVAMAGGDGVPADAVDIAADAEHELHAGNPDTAVVLLASILGLSPTALDVPAAPTDVVAVAGDGQVTLSWTAPTDDGGSEILGYAVVPWVDGVAQAPVLSEGPATELVVPGLENGTTYRFTVAAVNLLGIGAESEPSEAVTPQGDGAPTDPPGEPTDPPGGEPTDPPGEPTDPPSGPGATPPGNPGAPGAPGGPGGDLPATGATGGALLALLAAGLLGAGLLARRRATSR</sequence>
<organism evidence="18 19">
    <name type="scientific">Georgenia faecalis</name>
    <dbReference type="NCBI Taxonomy" id="2483799"/>
    <lineage>
        <taxon>Bacteria</taxon>
        <taxon>Bacillati</taxon>
        <taxon>Actinomycetota</taxon>
        <taxon>Actinomycetes</taxon>
        <taxon>Micrococcales</taxon>
        <taxon>Bogoriellaceae</taxon>
        <taxon>Georgenia</taxon>
    </lineage>
</organism>
<dbReference type="SUPFAM" id="SSF52279">
    <property type="entry name" value="Beta-D-glucan exohydrolase, C-terminal domain"/>
    <property type="match status" value="1"/>
</dbReference>
<dbReference type="PANTHER" id="PTHR30620:SF16">
    <property type="entry name" value="LYSOSOMAL BETA GLUCOSIDASE"/>
    <property type="match status" value="1"/>
</dbReference>
<proteinExistence type="inferred from homology"/>
<dbReference type="InterPro" id="IPR038081">
    <property type="entry name" value="CalX-like_sf"/>
</dbReference>
<keyword evidence="6 14" id="KW-0732">Signal</keyword>
<dbReference type="PROSITE" id="PS50022">
    <property type="entry name" value="FA58C_3"/>
    <property type="match status" value="1"/>
</dbReference>
<dbReference type="Pfam" id="PF00933">
    <property type="entry name" value="Glyco_hydro_3"/>
    <property type="match status" value="1"/>
</dbReference>
<gene>
    <name evidence="18" type="ORF">ACFO3F_00955</name>
</gene>
<evidence type="ECO:0000256" key="14">
    <source>
        <dbReference type="SAM" id="SignalP"/>
    </source>
</evidence>
<evidence type="ECO:0000313" key="18">
    <source>
        <dbReference type="EMBL" id="MFC4553802.1"/>
    </source>
</evidence>
<evidence type="ECO:0000256" key="9">
    <source>
        <dbReference type="ARBA" id="ARBA00023295"/>
    </source>
</evidence>
<dbReference type="Proteomes" id="UP001595955">
    <property type="component" value="Unassembled WGS sequence"/>
</dbReference>
<dbReference type="InterPro" id="IPR003961">
    <property type="entry name" value="FN3_dom"/>
</dbReference>
<dbReference type="Gene3D" id="3.20.20.300">
    <property type="entry name" value="Glycoside hydrolase, family 3, N-terminal domain"/>
    <property type="match status" value="1"/>
</dbReference>
<accession>A0ABV9D4U0</accession>
<dbReference type="InterPro" id="IPR008979">
    <property type="entry name" value="Galactose-bd-like_sf"/>
</dbReference>
<keyword evidence="4" id="KW-0134">Cell wall</keyword>
<dbReference type="EC" id="3.2.1.21" evidence="3"/>
<dbReference type="InterPro" id="IPR013783">
    <property type="entry name" value="Ig-like_fold"/>
</dbReference>
<dbReference type="Pfam" id="PF03425">
    <property type="entry name" value="CBM_11"/>
    <property type="match status" value="2"/>
</dbReference>
<keyword evidence="10" id="KW-0624">Polysaccharide degradation</keyword>
<dbReference type="RefSeq" id="WP_164471270.1">
    <property type="nucleotide sequence ID" value="NZ_CP033325.1"/>
</dbReference>
<keyword evidence="13" id="KW-0472">Membrane</keyword>
<feature type="signal peptide" evidence="14">
    <location>
        <begin position="1"/>
        <end position="32"/>
    </location>
</feature>
<dbReference type="Gene3D" id="2.60.120.430">
    <property type="entry name" value="Galactose-binding lectin"/>
    <property type="match status" value="2"/>
</dbReference>
<feature type="region of interest" description="Disordered" evidence="12">
    <location>
        <begin position="50"/>
        <end position="71"/>
    </location>
</feature>
<evidence type="ECO:0000256" key="8">
    <source>
        <dbReference type="ARBA" id="ARBA00023088"/>
    </source>
</evidence>
<evidence type="ECO:0000256" key="7">
    <source>
        <dbReference type="ARBA" id="ARBA00022801"/>
    </source>
</evidence>
<dbReference type="Gene3D" id="2.60.40.2030">
    <property type="match status" value="1"/>
</dbReference>
<keyword evidence="9 11" id="KW-0326">Glycosidase</keyword>
<keyword evidence="13" id="KW-1133">Transmembrane helix</keyword>
<keyword evidence="5" id="KW-0964">Secreted</keyword>
<dbReference type="Pfam" id="PF00041">
    <property type="entry name" value="fn3"/>
    <property type="match status" value="1"/>
</dbReference>
<dbReference type="GO" id="GO:0016787">
    <property type="term" value="F:hydrolase activity"/>
    <property type="evidence" value="ECO:0007669"/>
    <property type="project" value="UniProtKB-KW"/>
</dbReference>
<evidence type="ECO:0000256" key="12">
    <source>
        <dbReference type="SAM" id="MobiDB-lite"/>
    </source>
</evidence>
<keyword evidence="13" id="KW-0812">Transmembrane</keyword>
<dbReference type="SMART" id="SM00060">
    <property type="entry name" value="FN3"/>
    <property type="match status" value="1"/>
</dbReference>
<dbReference type="InterPro" id="IPR019800">
    <property type="entry name" value="Glyco_hydro_3_AS"/>
</dbReference>
<evidence type="ECO:0000256" key="2">
    <source>
        <dbReference type="ARBA" id="ARBA00005336"/>
    </source>
</evidence>
<dbReference type="Gene3D" id="2.60.120.260">
    <property type="entry name" value="Galactose-binding domain-like"/>
    <property type="match status" value="1"/>
</dbReference>
<protein>
    <recommendedName>
        <fullName evidence="3">beta-glucosidase</fullName>
        <ecNumber evidence="3">3.2.1.21</ecNumber>
    </recommendedName>
</protein>
<feature type="domain" description="Gram-positive cocci surface proteins LPxTG" evidence="16">
    <location>
        <begin position="1578"/>
        <end position="1610"/>
    </location>
</feature>
<evidence type="ECO:0000256" key="10">
    <source>
        <dbReference type="ARBA" id="ARBA00023326"/>
    </source>
</evidence>
<feature type="domain" description="F5/8 type C" evidence="15">
    <location>
        <begin position="38"/>
        <end position="206"/>
    </location>
</feature>
<dbReference type="Pfam" id="PF01915">
    <property type="entry name" value="Glyco_hydro_3_C"/>
    <property type="match status" value="1"/>
</dbReference>
<dbReference type="InterPro" id="IPR036962">
    <property type="entry name" value="Glyco_hydro_3_N_sf"/>
</dbReference>
<dbReference type="PRINTS" id="PR00133">
    <property type="entry name" value="GLHYDRLASE3"/>
</dbReference>
<dbReference type="CDD" id="cd00063">
    <property type="entry name" value="FN3"/>
    <property type="match status" value="1"/>
</dbReference>
<dbReference type="PANTHER" id="PTHR30620">
    <property type="entry name" value="PERIPLASMIC BETA-GLUCOSIDASE-RELATED"/>
    <property type="match status" value="1"/>
</dbReference>
<name>A0ABV9D4U0_9MICO</name>
<dbReference type="Pfam" id="PF00754">
    <property type="entry name" value="F5_F8_type_C"/>
    <property type="match status" value="1"/>
</dbReference>
<keyword evidence="10" id="KW-0119">Carbohydrate metabolism</keyword>
<dbReference type="PROSITE" id="PS50847">
    <property type="entry name" value="GRAM_POS_ANCHORING"/>
    <property type="match status" value="1"/>
</dbReference>
<dbReference type="InterPro" id="IPR036881">
    <property type="entry name" value="Glyco_hydro_3_C_sf"/>
</dbReference>
<dbReference type="InterPro" id="IPR051915">
    <property type="entry name" value="Cellulose_Degrad_GH3"/>
</dbReference>
<dbReference type="Gene3D" id="3.40.50.1700">
    <property type="entry name" value="Glycoside hydrolase family 3 C-terminal domain"/>
    <property type="match status" value="1"/>
</dbReference>
<evidence type="ECO:0000256" key="13">
    <source>
        <dbReference type="SAM" id="Phobius"/>
    </source>
</evidence>
<dbReference type="PROSITE" id="PS50853">
    <property type="entry name" value="FN3"/>
    <property type="match status" value="1"/>
</dbReference>
<reference evidence="19" key="1">
    <citation type="journal article" date="2019" name="Int. J. Syst. Evol. Microbiol.">
        <title>The Global Catalogue of Microorganisms (GCM) 10K type strain sequencing project: providing services to taxonomists for standard genome sequencing and annotation.</title>
        <authorList>
            <consortium name="The Broad Institute Genomics Platform"/>
            <consortium name="The Broad Institute Genome Sequencing Center for Infectious Disease"/>
            <person name="Wu L."/>
            <person name="Ma J."/>
        </authorList>
    </citation>
    <scope>NUCLEOTIDE SEQUENCE [LARGE SCALE GENOMIC DNA]</scope>
    <source>
        <strain evidence="19">JCM 3369</strain>
    </source>
</reference>
<dbReference type="SUPFAM" id="SSF49265">
    <property type="entry name" value="Fibronectin type III"/>
    <property type="match status" value="1"/>
</dbReference>
<dbReference type="PROSITE" id="PS00775">
    <property type="entry name" value="GLYCOSYL_HYDROL_F3"/>
    <property type="match status" value="1"/>
</dbReference>